<dbReference type="AlphaFoldDB" id="A0A5S5DVS6"/>
<keyword evidence="1" id="KW-0732">Signal</keyword>
<organism evidence="2 3">
    <name type="scientific">Tenacibaculum adriaticum</name>
    <dbReference type="NCBI Taxonomy" id="413713"/>
    <lineage>
        <taxon>Bacteria</taxon>
        <taxon>Pseudomonadati</taxon>
        <taxon>Bacteroidota</taxon>
        <taxon>Flavobacteriia</taxon>
        <taxon>Flavobacteriales</taxon>
        <taxon>Flavobacteriaceae</taxon>
        <taxon>Tenacibaculum</taxon>
    </lineage>
</organism>
<dbReference type="EMBL" id="VNIA01000002">
    <property type="protein sequence ID" value="TYP98749.1"/>
    <property type="molecule type" value="Genomic_DNA"/>
</dbReference>
<feature type="chain" id="PRO_5024414411" description="Lipoprotein" evidence="1">
    <location>
        <begin position="21"/>
        <end position="161"/>
    </location>
</feature>
<sequence length="161" mass="18313">MKKSLFIVFLVIFIVSTSCEKDDFCVQNPVTPSLVIEFYNKDSINKTKAVERFSAVAASKGEDSLFVNLTTSNIALPLNSQTEETIYAFKKNEEDGTKDTNEEATLTIKYTTEEKYVSRSCGYRFIFNDLSFEKTGWIDSLSISELKTINNQDSTHVKIYH</sequence>
<proteinExistence type="predicted"/>
<protein>
    <recommendedName>
        <fullName evidence="4">Lipoprotein</fullName>
    </recommendedName>
</protein>
<keyword evidence="3" id="KW-1185">Reference proteome</keyword>
<name>A0A5S5DVS6_9FLAO</name>
<evidence type="ECO:0000256" key="1">
    <source>
        <dbReference type="SAM" id="SignalP"/>
    </source>
</evidence>
<evidence type="ECO:0000313" key="2">
    <source>
        <dbReference type="EMBL" id="TYP98749.1"/>
    </source>
</evidence>
<reference evidence="2 3" key="1">
    <citation type="submission" date="2019-07" db="EMBL/GenBank/DDBJ databases">
        <title>Genomic Encyclopedia of Type Strains, Phase IV (KMG-IV): sequencing the most valuable type-strain genomes for metagenomic binning, comparative biology and taxonomic classification.</title>
        <authorList>
            <person name="Goeker M."/>
        </authorList>
    </citation>
    <scope>NUCLEOTIDE SEQUENCE [LARGE SCALE GENOMIC DNA]</scope>
    <source>
        <strain evidence="2 3">DSM 18961</strain>
    </source>
</reference>
<accession>A0A5S5DVS6</accession>
<dbReference type="Pfam" id="PF20050">
    <property type="entry name" value="DUF6452"/>
    <property type="match status" value="1"/>
</dbReference>
<dbReference type="RefSeq" id="WP_148869565.1">
    <property type="nucleotide sequence ID" value="NZ_VNIA01000002.1"/>
</dbReference>
<gene>
    <name evidence="2" type="ORF">C7447_10264</name>
</gene>
<evidence type="ECO:0008006" key="4">
    <source>
        <dbReference type="Google" id="ProtNLM"/>
    </source>
</evidence>
<dbReference type="Proteomes" id="UP000323136">
    <property type="component" value="Unassembled WGS sequence"/>
</dbReference>
<dbReference type="InterPro" id="IPR045607">
    <property type="entry name" value="DUF6452"/>
</dbReference>
<evidence type="ECO:0000313" key="3">
    <source>
        <dbReference type="Proteomes" id="UP000323136"/>
    </source>
</evidence>
<dbReference type="OrthoDB" id="663527at2"/>
<feature type="signal peptide" evidence="1">
    <location>
        <begin position="1"/>
        <end position="20"/>
    </location>
</feature>
<comment type="caution">
    <text evidence="2">The sequence shown here is derived from an EMBL/GenBank/DDBJ whole genome shotgun (WGS) entry which is preliminary data.</text>
</comment>
<dbReference type="PROSITE" id="PS51257">
    <property type="entry name" value="PROKAR_LIPOPROTEIN"/>
    <property type="match status" value="1"/>
</dbReference>